<dbReference type="Proteomes" id="UP000448199">
    <property type="component" value="Unassembled WGS sequence"/>
</dbReference>
<evidence type="ECO:0000256" key="1">
    <source>
        <dbReference type="SAM" id="SignalP"/>
    </source>
</evidence>
<feature type="chain" id="PRO_5032503494" description="NIPSNAP domain-containing protein" evidence="1">
    <location>
        <begin position="22"/>
        <end position="146"/>
    </location>
</feature>
<reference evidence="2 3" key="1">
    <citation type="submission" date="2019-12" db="EMBL/GenBank/DDBJ databases">
        <title>Genomic-based taxomic classification of the family Erythrobacteraceae.</title>
        <authorList>
            <person name="Xu L."/>
        </authorList>
    </citation>
    <scope>NUCLEOTIDE SEQUENCE [LARGE SCALE GENOMIC DNA]</scope>
    <source>
        <strain evidence="2 3">DSM 17792</strain>
    </source>
</reference>
<gene>
    <name evidence="2" type="ORF">GRI69_09745</name>
</gene>
<name>A0A844XSE4_9SPHN</name>
<keyword evidence="1" id="KW-0732">Signal</keyword>
<organism evidence="2 3">
    <name type="scientific">Qipengyuania vulgaris</name>
    <dbReference type="NCBI Taxonomy" id="291985"/>
    <lineage>
        <taxon>Bacteria</taxon>
        <taxon>Pseudomonadati</taxon>
        <taxon>Pseudomonadota</taxon>
        <taxon>Alphaproteobacteria</taxon>
        <taxon>Sphingomonadales</taxon>
        <taxon>Erythrobacteraceae</taxon>
        <taxon>Qipengyuania</taxon>
    </lineage>
</organism>
<sequence>MIRFNSMIAAAALTVSLAAPAAAQEFPLEAGEYAQFNGIYVKDGGDFKYAEWLASEWKNFQEYALSQGWTTGYKIYYNVNPRDGEPTMYLMTSFASMPNAVEQERRNDAFDAWAKKTAEQQIAESGNRAEYRTAKSSILLQEYTPR</sequence>
<feature type="signal peptide" evidence="1">
    <location>
        <begin position="1"/>
        <end position="21"/>
    </location>
</feature>
<evidence type="ECO:0008006" key="4">
    <source>
        <dbReference type="Google" id="ProtNLM"/>
    </source>
</evidence>
<evidence type="ECO:0000313" key="3">
    <source>
        <dbReference type="Proteomes" id="UP000448199"/>
    </source>
</evidence>
<accession>A0A844XSE4</accession>
<dbReference type="EMBL" id="WTYC01000004">
    <property type="protein sequence ID" value="MXO48540.1"/>
    <property type="molecule type" value="Genomic_DNA"/>
</dbReference>
<keyword evidence="3" id="KW-1185">Reference proteome</keyword>
<proteinExistence type="predicted"/>
<protein>
    <recommendedName>
        <fullName evidence="4">NIPSNAP domain-containing protein</fullName>
    </recommendedName>
</protein>
<comment type="caution">
    <text evidence="2">The sequence shown here is derived from an EMBL/GenBank/DDBJ whole genome shotgun (WGS) entry which is preliminary data.</text>
</comment>
<evidence type="ECO:0000313" key="2">
    <source>
        <dbReference type="EMBL" id="MXO48540.1"/>
    </source>
</evidence>
<dbReference type="RefSeq" id="WP_237453032.1">
    <property type="nucleotide sequence ID" value="NZ_WTYC01000004.1"/>
</dbReference>
<dbReference type="AlphaFoldDB" id="A0A844XSE4"/>